<evidence type="ECO:0000256" key="7">
    <source>
        <dbReference type="ARBA" id="ARBA00022989"/>
    </source>
</evidence>
<dbReference type="InterPro" id="IPR003205">
    <property type="entry name" value="Cyt_c_oxidase_su8"/>
</dbReference>
<keyword evidence="5" id="KW-0999">Mitochondrion inner membrane</keyword>
<comment type="subcellular location">
    <subcellularLocation>
        <location evidence="1">Mitochondrion inner membrane</location>
        <topology evidence="1">Single-pass membrane protein</topology>
    </subcellularLocation>
</comment>
<dbReference type="UniPathway" id="UPA00705"/>
<gene>
    <name evidence="11" type="ORF">UY3_10812</name>
</gene>
<evidence type="ECO:0000256" key="8">
    <source>
        <dbReference type="ARBA" id="ARBA00023128"/>
    </source>
</evidence>
<dbReference type="Gene3D" id="4.10.81.10">
    <property type="entry name" value="Cytochrome c oxidase, subunit 8"/>
    <property type="match status" value="1"/>
</dbReference>
<dbReference type="GO" id="GO:0005743">
    <property type="term" value="C:mitochondrial inner membrane"/>
    <property type="evidence" value="ECO:0007669"/>
    <property type="project" value="UniProtKB-SubCell"/>
</dbReference>
<protein>
    <submittedName>
        <fullName evidence="11">Uncharacterized protein</fullName>
    </submittedName>
</protein>
<keyword evidence="6" id="KW-0809">Transit peptide</keyword>
<dbReference type="GO" id="GO:0006123">
    <property type="term" value="P:mitochondrial electron transport, cytochrome c to oxygen"/>
    <property type="evidence" value="ECO:0007669"/>
    <property type="project" value="InterPro"/>
</dbReference>
<dbReference type="AlphaFoldDB" id="M7B2F3"/>
<comment type="similarity">
    <text evidence="3">Belongs to the cytochrome c oxidase VIII family.</text>
</comment>
<evidence type="ECO:0000256" key="6">
    <source>
        <dbReference type="ARBA" id="ARBA00022946"/>
    </source>
</evidence>
<evidence type="ECO:0000313" key="12">
    <source>
        <dbReference type="Proteomes" id="UP000031443"/>
    </source>
</evidence>
<dbReference type="GO" id="GO:0045277">
    <property type="term" value="C:respiratory chain complex IV"/>
    <property type="evidence" value="ECO:0007669"/>
    <property type="project" value="InterPro"/>
</dbReference>
<evidence type="ECO:0000256" key="10">
    <source>
        <dbReference type="SAM" id="Phobius"/>
    </source>
</evidence>
<dbReference type="SUPFAM" id="SSF81431">
    <property type="entry name" value="Mitochondrial cytochrome c oxidase subunit VIIIb (aka IX)"/>
    <property type="match status" value="1"/>
</dbReference>
<dbReference type="Proteomes" id="UP000031443">
    <property type="component" value="Unassembled WGS sequence"/>
</dbReference>
<accession>M7B2F3</accession>
<keyword evidence="4 10" id="KW-0812">Transmembrane</keyword>
<keyword evidence="7 10" id="KW-1133">Transmembrane helix</keyword>
<feature type="transmembrane region" description="Helical" evidence="10">
    <location>
        <begin position="166"/>
        <end position="186"/>
    </location>
</feature>
<proteinExistence type="inferred from homology"/>
<organism evidence="11 12">
    <name type="scientific">Chelonia mydas</name>
    <name type="common">Green sea-turtle</name>
    <name type="synonym">Chelonia agassizi</name>
    <dbReference type="NCBI Taxonomy" id="8469"/>
    <lineage>
        <taxon>Eukaryota</taxon>
        <taxon>Metazoa</taxon>
        <taxon>Chordata</taxon>
        <taxon>Craniata</taxon>
        <taxon>Vertebrata</taxon>
        <taxon>Euteleostomi</taxon>
        <taxon>Archelosauria</taxon>
        <taxon>Testudinata</taxon>
        <taxon>Testudines</taxon>
        <taxon>Cryptodira</taxon>
        <taxon>Durocryptodira</taxon>
        <taxon>Americhelydia</taxon>
        <taxon>Chelonioidea</taxon>
        <taxon>Cheloniidae</taxon>
        <taxon>Chelonia</taxon>
    </lineage>
</organism>
<keyword evidence="9 10" id="KW-0472">Membrane</keyword>
<evidence type="ECO:0000256" key="1">
    <source>
        <dbReference type="ARBA" id="ARBA00004434"/>
    </source>
</evidence>
<reference evidence="12" key="1">
    <citation type="journal article" date="2013" name="Nat. Genet.">
        <title>The draft genomes of soft-shell turtle and green sea turtle yield insights into the development and evolution of the turtle-specific body plan.</title>
        <authorList>
            <person name="Wang Z."/>
            <person name="Pascual-Anaya J."/>
            <person name="Zadissa A."/>
            <person name="Li W."/>
            <person name="Niimura Y."/>
            <person name="Huang Z."/>
            <person name="Li C."/>
            <person name="White S."/>
            <person name="Xiong Z."/>
            <person name="Fang D."/>
            <person name="Wang B."/>
            <person name="Ming Y."/>
            <person name="Chen Y."/>
            <person name="Zheng Y."/>
            <person name="Kuraku S."/>
            <person name="Pignatelli M."/>
            <person name="Herrero J."/>
            <person name="Beal K."/>
            <person name="Nozawa M."/>
            <person name="Li Q."/>
            <person name="Wang J."/>
            <person name="Zhang H."/>
            <person name="Yu L."/>
            <person name="Shigenobu S."/>
            <person name="Wang J."/>
            <person name="Liu J."/>
            <person name="Flicek P."/>
            <person name="Searle S."/>
            <person name="Wang J."/>
            <person name="Kuratani S."/>
            <person name="Yin Y."/>
            <person name="Aken B."/>
            <person name="Zhang G."/>
            <person name="Irie N."/>
        </authorList>
    </citation>
    <scope>NUCLEOTIDE SEQUENCE [LARGE SCALE GENOMIC DNA]</scope>
</reference>
<dbReference type="EMBL" id="KB542574">
    <property type="protein sequence ID" value="EMP32061.1"/>
    <property type="molecule type" value="Genomic_DNA"/>
</dbReference>
<evidence type="ECO:0000256" key="4">
    <source>
        <dbReference type="ARBA" id="ARBA00022692"/>
    </source>
</evidence>
<evidence type="ECO:0000256" key="3">
    <source>
        <dbReference type="ARBA" id="ARBA00010117"/>
    </source>
</evidence>
<evidence type="ECO:0000256" key="2">
    <source>
        <dbReference type="ARBA" id="ARBA00004673"/>
    </source>
</evidence>
<dbReference type="InterPro" id="IPR036548">
    <property type="entry name" value="Cyt_c_oxidase_su8_sf"/>
</dbReference>
<evidence type="ECO:0000256" key="5">
    <source>
        <dbReference type="ARBA" id="ARBA00022792"/>
    </source>
</evidence>
<evidence type="ECO:0000313" key="11">
    <source>
        <dbReference type="EMBL" id="EMP32061.1"/>
    </source>
</evidence>
<feature type="transmembrane region" description="Helical" evidence="10">
    <location>
        <begin position="141"/>
        <end position="160"/>
    </location>
</feature>
<keyword evidence="8" id="KW-0496">Mitochondrion</keyword>
<evidence type="ECO:0000256" key="9">
    <source>
        <dbReference type="ARBA" id="ARBA00023136"/>
    </source>
</evidence>
<sequence>MCLSRPESAIFLLAVSIRPMPLGIWHKDTNICENKDEGFHQEWTQDTAGLQVQYRQSEIAPVITEAGFRWAGAQLLDKYREPCGREATAMGTTAQLPVEGAVARRWPVKIPLLMMMIGFRVTAVLVCIRKKKRSTCGTLETNQFIIGCILWMTMMFFLPVTCAMETVIGLSAFSLAVLGPAGWFLFHLPSYKKK</sequence>
<feature type="transmembrane region" description="Helical" evidence="10">
    <location>
        <begin position="110"/>
        <end position="129"/>
    </location>
</feature>
<comment type="pathway">
    <text evidence="2">Energy metabolism; oxidative phosphorylation.</text>
</comment>
<keyword evidence="12" id="KW-1185">Reference proteome</keyword>
<dbReference type="Pfam" id="PF02285">
    <property type="entry name" value="COX8"/>
    <property type="match status" value="1"/>
</dbReference>
<name>M7B2F3_CHEMY</name>